<dbReference type="InterPro" id="IPR003593">
    <property type="entry name" value="AAA+_ATPase"/>
</dbReference>
<name>A0A7S8C8G6_9HYPH</name>
<dbReference type="AlphaFoldDB" id="A0A7S8C8G6"/>
<dbReference type="PROSITE" id="PS00211">
    <property type="entry name" value="ABC_TRANSPORTER_1"/>
    <property type="match status" value="1"/>
</dbReference>
<evidence type="ECO:0000256" key="4">
    <source>
        <dbReference type="ARBA" id="ARBA00022840"/>
    </source>
</evidence>
<keyword evidence="3" id="KW-0547">Nucleotide-binding</keyword>
<accession>A0A7S8C8G6</accession>
<dbReference type="InterPro" id="IPR008995">
    <property type="entry name" value="Mo/tungstate-bd_C_term_dom"/>
</dbReference>
<dbReference type="InterPro" id="IPR003439">
    <property type="entry name" value="ABC_transporter-like_ATP-bd"/>
</dbReference>
<dbReference type="PROSITE" id="PS50893">
    <property type="entry name" value="ABC_TRANSPORTER_2"/>
    <property type="match status" value="1"/>
</dbReference>
<sequence length="372" mass="40874">MRGADVAFSGVTKSYGAFDALKDFELAIRPGEFLTLLGPSGSGKTTSLMLLAGFAFPSRGHVLINGRDVSKVPSYRRDQGIVFQSYSLFPHMTIEQNLAFPLETRGMARGDIARKTADALTMVRLDGFQGRYPDQLSGGQQQRVALARALVADPPLLLMDEPLGALDKNLREEMQLEIKHIQESLKLTVLYVTHDQEEALTMSDRIVVMNEGRIQQTGTPVELYERPKTRFVAEFVGDVNIVPGRVETAGARTCFRSEDGAVAMACPPGWAPDGEAPSCAAVRPEKIAMDLAAGPQGQERGQGHGHEPELGRVRIDGRIREAIYLGQMTRYVIDAGPAQFVAKRMSGPGERRFQLHDEVTLSWFADDFVALR</sequence>
<evidence type="ECO:0000256" key="1">
    <source>
        <dbReference type="ARBA" id="ARBA00005417"/>
    </source>
</evidence>
<dbReference type="GO" id="GO:0015697">
    <property type="term" value="P:quaternary ammonium group transport"/>
    <property type="evidence" value="ECO:0007669"/>
    <property type="project" value="UniProtKB-ARBA"/>
</dbReference>
<dbReference type="Gene3D" id="2.40.50.100">
    <property type="match status" value="1"/>
</dbReference>
<dbReference type="InterPro" id="IPR050093">
    <property type="entry name" value="ABC_SmlMolc_Importer"/>
</dbReference>
<feature type="domain" description="ABC transporter" evidence="5">
    <location>
        <begin position="1"/>
        <end position="236"/>
    </location>
</feature>
<proteinExistence type="inferred from homology"/>
<dbReference type="Proteomes" id="UP000593594">
    <property type="component" value="Chromosome"/>
</dbReference>
<dbReference type="SMART" id="SM00382">
    <property type="entry name" value="AAA"/>
    <property type="match status" value="1"/>
</dbReference>
<dbReference type="InterPro" id="IPR027417">
    <property type="entry name" value="P-loop_NTPase"/>
</dbReference>
<keyword evidence="2" id="KW-0813">Transport</keyword>
<protein>
    <submittedName>
        <fullName evidence="6">ABC transporter ATP-binding protein</fullName>
    </submittedName>
</protein>
<dbReference type="Pfam" id="PF08402">
    <property type="entry name" value="TOBE_2"/>
    <property type="match status" value="1"/>
</dbReference>
<dbReference type="Gene3D" id="3.40.50.300">
    <property type="entry name" value="P-loop containing nucleotide triphosphate hydrolases"/>
    <property type="match status" value="1"/>
</dbReference>
<evidence type="ECO:0000256" key="3">
    <source>
        <dbReference type="ARBA" id="ARBA00022741"/>
    </source>
</evidence>
<organism evidence="6 7">
    <name type="scientific">Kaustia mangrovi</name>
    <dbReference type="NCBI Taxonomy" id="2593653"/>
    <lineage>
        <taxon>Bacteria</taxon>
        <taxon>Pseudomonadati</taxon>
        <taxon>Pseudomonadota</taxon>
        <taxon>Alphaproteobacteria</taxon>
        <taxon>Hyphomicrobiales</taxon>
        <taxon>Parvibaculaceae</taxon>
        <taxon>Kaustia</taxon>
    </lineage>
</organism>
<evidence type="ECO:0000313" key="6">
    <source>
        <dbReference type="EMBL" id="QPC45353.1"/>
    </source>
</evidence>
<reference evidence="6 7" key="1">
    <citation type="submission" date="2020-06" db="EMBL/GenBank/DDBJ databases">
        <title>Genome sequence of 2 isolates from Red Sea Mangroves.</title>
        <authorList>
            <person name="Sefrji F."/>
            <person name="Michoud G."/>
            <person name="Merlino G."/>
            <person name="Daffonchio D."/>
        </authorList>
    </citation>
    <scope>NUCLEOTIDE SEQUENCE [LARGE SCALE GENOMIC DNA]</scope>
    <source>
        <strain evidence="6 7">R1DC25</strain>
    </source>
</reference>
<comment type="similarity">
    <text evidence="1">Belongs to the ABC transporter superfamily.</text>
</comment>
<keyword evidence="4 6" id="KW-0067">ATP-binding</keyword>
<dbReference type="EMBL" id="CP058214">
    <property type="protein sequence ID" value="QPC45353.1"/>
    <property type="molecule type" value="Genomic_DNA"/>
</dbReference>
<dbReference type="GO" id="GO:0016887">
    <property type="term" value="F:ATP hydrolysis activity"/>
    <property type="evidence" value="ECO:0007669"/>
    <property type="project" value="InterPro"/>
</dbReference>
<dbReference type="GO" id="GO:0043190">
    <property type="term" value="C:ATP-binding cassette (ABC) transporter complex"/>
    <property type="evidence" value="ECO:0007669"/>
    <property type="project" value="InterPro"/>
</dbReference>
<evidence type="ECO:0000259" key="5">
    <source>
        <dbReference type="PROSITE" id="PS50893"/>
    </source>
</evidence>
<dbReference type="GO" id="GO:0005524">
    <property type="term" value="F:ATP binding"/>
    <property type="evidence" value="ECO:0007669"/>
    <property type="project" value="UniProtKB-KW"/>
</dbReference>
<evidence type="ECO:0000313" key="7">
    <source>
        <dbReference type="Proteomes" id="UP000593594"/>
    </source>
</evidence>
<dbReference type="PANTHER" id="PTHR42781">
    <property type="entry name" value="SPERMIDINE/PUTRESCINE IMPORT ATP-BINDING PROTEIN POTA"/>
    <property type="match status" value="1"/>
</dbReference>
<dbReference type="FunFam" id="3.40.50.300:FF:000425">
    <property type="entry name" value="Probable ABC transporter, ATP-binding subunit"/>
    <property type="match status" value="1"/>
</dbReference>
<evidence type="ECO:0000256" key="2">
    <source>
        <dbReference type="ARBA" id="ARBA00022448"/>
    </source>
</evidence>
<dbReference type="SUPFAM" id="SSF52540">
    <property type="entry name" value="P-loop containing nucleoside triphosphate hydrolases"/>
    <property type="match status" value="1"/>
</dbReference>
<dbReference type="PANTHER" id="PTHR42781:SF6">
    <property type="entry name" value="SPERMIDINE_PUTRESCINE IMPORT ATP-BINDING PROTEIN POTA"/>
    <property type="match status" value="1"/>
</dbReference>
<dbReference type="InterPro" id="IPR013611">
    <property type="entry name" value="Transp-assoc_OB_typ2"/>
</dbReference>
<dbReference type="GO" id="GO:0022857">
    <property type="term" value="F:transmembrane transporter activity"/>
    <property type="evidence" value="ECO:0007669"/>
    <property type="project" value="InterPro"/>
</dbReference>
<dbReference type="Pfam" id="PF00005">
    <property type="entry name" value="ABC_tran"/>
    <property type="match status" value="1"/>
</dbReference>
<dbReference type="SUPFAM" id="SSF50331">
    <property type="entry name" value="MOP-like"/>
    <property type="match status" value="1"/>
</dbReference>
<gene>
    <name evidence="6" type="ORF">HW532_14385</name>
</gene>
<dbReference type="InterPro" id="IPR017871">
    <property type="entry name" value="ABC_transporter-like_CS"/>
</dbReference>
<keyword evidence="7" id="KW-1185">Reference proteome</keyword>
<dbReference type="KEGG" id="kmn:HW532_14385"/>